<feature type="transmembrane region" description="Helical" evidence="5">
    <location>
        <begin position="51"/>
        <end position="71"/>
    </location>
</feature>
<keyword evidence="8" id="KW-1185">Reference proteome</keyword>
<evidence type="ECO:0000313" key="8">
    <source>
        <dbReference type="Proteomes" id="UP001230253"/>
    </source>
</evidence>
<evidence type="ECO:0000256" key="4">
    <source>
        <dbReference type="ARBA" id="ARBA00023136"/>
    </source>
</evidence>
<feature type="domain" description="EamA" evidence="6">
    <location>
        <begin position="171"/>
        <end position="303"/>
    </location>
</feature>
<gene>
    <name evidence="7" type="ORF">J2R99_001993</name>
</gene>
<name>A0ABU0C820_9BRAD</name>
<feature type="transmembrane region" description="Helical" evidence="5">
    <location>
        <begin position="169"/>
        <end position="189"/>
    </location>
</feature>
<dbReference type="Pfam" id="PF00892">
    <property type="entry name" value="EamA"/>
    <property type="match status" value="2"/>
</dbReference>
<sequence>MKAETLPAGSSPAASAETSLDLGSLTLLVLLSILWGGSFLFMRVAGAEIPVFTLVLLRVGIAAAALWVVIIASGRRLPSRGGIYLRALLMGFLNNAVPFSLITFATVEIGAGAASILNATTPIFTVLIAHLLTADEKMTTNKVAGVVLGFLGVAVMIGLPALRGLSADFLAVLAMLAAATSYGFSAVVGKGFRATDPVVSAALQLSASTLLMVPVAFLVDRPFAMAMPDMAAILSILGLALLSTAFAYVLFFRILARAGGTNAMLVTLLVPVSAVTLGVALLGESLSAGQFAGMAMIGAGLVVLDGRALRRLRRG</sequence>
<dbReference type="EMBL" id="JAUSUK010000002">
    <property type="protein sequence ID" value="MDQ0326124.1"/>
    <property type="molecule type" value="Genomic_DNA"/>
</dbReference>
<comment type="caution">
    <text evidence="7">The sequence shown here is derived from an EMBL/GenBank/DDBJ whole genome shotgun (WGS) entry which is preliminary data.</text>
</comment>
<feature type="transmembrane region" description="Helical" evidence="5">
    <location>
        <begin position="201"/>
        <end position="219"/>
    </location>
</feature>
<feature type="domain" description="EamA" evidence="6">
    <location>
        <begin position="26"/>
        <end position="157"/>
    </location>
</feature>
<dbReference type="InterPro" id="IPR037185">
    <property type="entry name" value="EmrE-like"/>
</dbReference>
<comment type="subcellular location">
    <subcellularLocation>
        <location evidence="1">Membrane</location>
        <topology evidence="1">Multi-pass membrane protein</topology>
    </subcellularLocation>
</comment>
<protein>
    <submittedName>
        <fullName evidence="7">Drug/metabolite transporter (DMT)-like permease</fullName>
    </submittedName>
</protein>
<evidence type="ECO:0000259" key="6">
    <source>
        <dbReference type="Pfam" id="PF00892"/>
    </source>
</evidence>
<dbReference type="PANTHER" id="PTHR32322:SF9">
    <property type="entry name" value="AMINO-ACID METABOLITE EFFLUX PUMP-RELATED"/>
    <property type="match status" value="1"/>
</dbReference>
<dbReference type="InterPro" id="IPR000620">
    <property type="entry name" value="EamA_dom"/>
</dbReference>
<feature type="transmembrane region" description="Helical" evidence="5">
    <location>
        <begin position="83"/>
        <end position="105"/>
    </location>
</feature>
<dbReference type="RefSeq" id="WP_307154334.1">
    <property type="nucleotide sequence ID" value="NZ_JAUSUK010000002.1"/>
</dbReference>
<reference evidence="7 8" key="1">
    <citation type="submission" date="2023-07" db="EMBL/GenBank/DDBJ databases">
        <title>Genomic Encyclopedia of Type Strains, Phase IV (KMG-IV): sequencing the most valuable type-strain genomes for metagenomic binning, comparative biology and taxonomic classification.</title>
        <authorList>
            <person name="Goeker M."/>
        </authorList>
    </citation>
    <scope>NUCLEOTIDE SEQUENCE [LARGE SCALE GENOMIC DNA]</scope>
    <source>
        <strain evidence="7 8">DSM 11549</strain>
    </source>
</reference>
<keyword evidence="2 5" id="KW-0812">Transmembrane</keyword>
<keyword evidence="4 5" id="KW-0472">Membrane</keyword>
<evidence type="ECO:0000256" key="5">
    <source>
        <dbReference type="SAM" id="Phobius"/>
    </source>
</evidence>
<feature type="transmembrane region" description="Helical" evidence="5">
    <location>
        <begin position="263"/>
        <end position="282"/>
    </location>
</feature>
<feature type="transmembrane region" description="Helical" evidence="5">
    <location>
        <begin position="231"/>
        <end position="251"/>
    </location>
</feature>
<feature type="transmembrane region" description="Helical" evidence="5">
    <location>
        <begin position="288"/>
        <end position="304"/>
    </location>
</feature>
<proteinExistence type="predicted"/>
<feature type="transmembrane region" description="Helical" evidence="5">
    <location>
        <begin position="25"/>
        <end position="45"/>
    </location>
</feature>
<keyword evidence="3 5" id="KW-1133">Transmembrane helix</keyword>
<evidence type="ECO:0000256" key="1">
    <source>
        <dbReference type="ARBA" id="ARBA00004141"/>
    </source>
</evidence>
<evidence type="ECO:0000313" key="7">
    <source>
        <dbReference type="EMBL" id="MDQ0326124.1"/>
    </source>
</evidence>
<evidence type="ECO:0000256" key="3">
    <source>
        <dbReference type="ARBA" id="ARBA00022989"/>
    </source>
</evidence>
<dbReference type="SUPFAM" id="SSF103481">
    <property type="entry name" value="Multidrug resistance efflux transporter EmrE"/>
    <property type="match status" value="2"/>
</dbReference>
<dbReference type="PANTHER" id="PTHR32322">
    <property type="entry name" value="INNER MEMBRANE TRANSPORTER"/>
    <property type="match status" value="1"/>
</dbReference>
<dbReference type="Proteomes" id="UP001230253">
    <property type="component" value="Unassembled WGS sequence"/>
</dbReference>
<accession>A0ABU0C820</accession>
<evidence type="ECO:0000256" key="2">
    <source>
        <dbReference type="ARBA" id="ARBA00022692"/>
    </source>
</evidence>
<organism evidence="7 8">
    <name type="scientific">Rhodopseudomonas julia</name>
    <dbReference type="NCBI Taxonomy" id="200617"/>
    <lineage>
        <taxon>Bacteria</taxon>
        <taxon>Pseudomonadati</taxon>
        <taxon>Pseudomonadota</taxon>
        <taxon>Alphaproteobacteria</taxon>
        <taxon>Hyphomicrobiales</taxon>
        <taxon>Nitrobacteraceae</taxon>
        <taxon>Rhodopseudomonas</taxon>
    </lineage>
</organism>
<feature type="transmembrane region" description="Helical" evidence="5">
    <location>
        <begin position="111"/>
        <end position="131"/>
    </location>
</feature>
<feature type="transmembrane region" description="Helical" evidence="5">
    <location>
        <begin position="143"/>
        <end position="163"/>
    </location>
</feature>
<dbReference type="InterPro" id="IPR050638">
    <property type="entry name" value="AA-Vitamin_Transporters"/>
</dbReference>